<gene>
    <name evidence="1" type="ORF">H1Rhizo26FD250_000004</name>
</gene>
<protein>
    <submittedName>
        <fullName evidence="1">Uncharacterized protein</fullName>
    </submittedName>
</protein>
<organism evidence="1">
    <name type="scientific">Leviviridae sp</name>
    <dbReference type="NCBI Taxonomy" id="2027243"/>
    <lineage>
        <taxon>Viruses</taxon>
        <taxon>Riboviria</taxon>
        <taxon>Orthornavirae</taxon>
        <taxon>Lenarviricota</taxon>
        <taxon>Leviviricetes</taxon>
        <taxon>Norzivirales</taxon>
        <taxon>Fiersviridae</taxon>
    </lineage>
</organism>
<name>A0A514D1I4_9VIRU</name>
<dbReference type="EMBL" id="MN033388">
    <property type="protein sequence ID" value="QDH87462.1"/>
    <property type="molecule type" value="Genomic_RNA"/>
</dbReference>
<accession>A0A514D1I4</accession>
<evidence type="ECO:0000313" key="1">
    <source>
        <dbReference type="EMBL" id="QDH87462.1"/>
    </source>
</evidence>
<sequence>MKVSQKQWDDLNNRLSIAIRDIDRLVQIVRQDRAVLQYIANRDTTVDGLITITPVTSFPLYTGSDATGIISKKPMDFVKTTVSALFEHPFGSAVVP</sequence>
<proteinExistence type="predicted"/>
<reference evidence="1" key="1">
    <citation type="submission" date="2019-05" db="EMBL/GenBank/DDBJ databases">
        <title>Metatranscriptomic reconstruction reveals RNA viruses with the potential to shape carbon cycling in soil.</title>
        <authorList>
            <person name="Starr E.P."/>
            <person name="Nuccio E."/>
            <person name="Pett-Ridge J."/>
            <person name="Banfield J.F."/>
            <person name="Firestone M.K."/>
        </authorList>
    </citation>
    <scope>NUCLEOTIDE SEQUENCE</scope>
    <source>
        <strain evidence="1">H1_Rhizo_26_FD_scaffold_250</strain>
    </source>
</reference>